<organism evidence="1 2">
    <name type="scientific">Massilia oculi</name>
    <dbReference type="NCBI Taxonomy" id="945844"/>
    <lineage>
        <taxon>Bacteria</taxon>
        <taxon>Pseudomonadati</taxon>
        <taxon>Pseudomonadota</taxon>
        <taxon>Betaproteobacteria</taxon>
        <taxon>Burkholderiales</taxon>
        <taxon>Oxalobacteraceae</taxon>
        <taxon>Telluria group</taxon>
        <taxon>Massilia</taxon>
    </lineage>
</organism>
<dbReference type="RefSeq" id="WP_109343938.1">
    <property type="nucleotide sequence ID" value="NZ_CP029343.1"/>
</dbReference>
<sequence>MNKLGVSGAGIGANGNARGRPMAAGAARAAAAPVDVPPNLDTGVLFVGDGGAPMSPGARHDAFAPLTDMVGPRMGPANPAWGNDALALLRSLQKRLIAHALTLDAGERRRCLDAIAVLEPAVGMRLRIMQMQMSELENDHGK</sequence>
<gene>
    <name evidence="1" type="ORF">DIR46_03115</name>
</gene>
<proteinExistence type="predicted"/>
<dbReference type="Proteomes" id="UP000245820">
    <property type="component" value="Chromosome"/>
</dbReference>
<keyword evidence="2" id="KW-1185">Reference proteome</keyword>
<name>A0A2S2DDV7_9BURK</name>
<dbReference type="OrthoDB" id="8720389at2"/>
<reference evidence="1 2" key="1">
    <citation type="submission" date="2018-05" db="EMBL/GenBank/DDBJ databases">
        <title>Complete genome sequence of Massilia oculi sp. nov. CCUG 43427T (=DSM 26321T), the type strain of M. oculi, and comparison with genome sequences of other Massilia strains.</title>
        <authorList>
            <person name="Zhu B."/>
        </authorList>
    </citation>
    <scope>NUCLEOTIDE SEQUENCE [LARGE SCALE GENOMIC DNA]</scope>
    <source>
        <strain evidence="1 2">CCUG 43427</strain>
    </source>
</reference>
<dbReference type="EMBL" id="CP029343">
    <property type="protein sequence ID" value="AWL03535.1"/>
    <property type="molecule type" value="Genomic_DNA"/>
</dbReference>
<dbReference type="AlphaFoldDB" id="A0A2S2DDV7"/>
<protein>
    <submittedName>
        <fullName evidence="1">Uncharacterized protein</fullName>
    </submittedName>
</protein>
<evidence type="ECO:0000313" key="2">
    <source>
        <dbReference type="Proteomes" id="UP000245820"/>
    </source>
</evidence>
<evidence type="ECO:0000313" key="1">
    <source>
        <dbReference type="EMBL" id="AWL03535.1"/>
    </source>
</evidence>
<accession>A0A2S2DDV7</accession>
<dbReference type="KEGG" id="mtim:DIR46_03115"/>